<gene>
    <name evidence="2" type="ORF">NEZAVI_LOCUS7024</name>
</gene>
<proteinExistence type="predicted"/>
<sequence length="86" mass="9933">MRSIVLLVTILALTALVCAQRAKGFKGNLQKDWEKTLEEAENKIKLEIKNHPGQESAFMDILRELEQLKQHKIKPNDFFIKMIQAV</sequence>
<evidence type="ECO:0000313" key="2">
    <source>
        <dbReference type="EMBL" id="CAH1397105.1"/>
    </source>
</evidence>
<protein>
    <recommendedName>
        <fullName evidence="4">Neuropeptide</fullName>
    </recommendedName>
</protein>
<name>A0A9P0MK92_NEZVI</name>
<dbReference type="EMBL" id="OV725079">
    <property type="protein sequence ID" value="CAH1397105.1"/>
    <property type="molecule type" value="Genomic_DNA"/>
</dbReference>
<accession>A0A9P0MK92</accession>
<organism evidence="2 3">
    <name type="scientific">Nezara viridula</name>
    <name type="common">Southern green stink bug</name>
    <name type="synonym">Cimex viridulus</name>
    <dbReference type="NCBI Taxonomy" id="85310"/>
    <lineage>
        <taxon>Eukaryota</taxon>
        <taxon>Metazoa</taxon>
        <taxon>Ecdysozoa</taxon>
        <taxon>Arthropoda</taxon>
        <taxon>Hexapoda</taxon>
        <taxon>Insecta</taxon>
        <taxon>Pterygota</taxon>
        <taxon>Neoptera</taxon>
        <taxon>Paraneoptera</taxon>
        <taxon>Hemiptera</taxon>
        <taxon>Heteroptera</taxon>
        <taxon>Panheteroptera</taxon>
        <taxon>Pentatomomorpha</taxon>
        <taxon>Pentatomoidea</taxon>
        <taxon>Pentatomidae</taxon>
        <taxon>Pentatominae</taxon>
        <taxon>Nezara</taxon>
    </lineage>
</organism>
<evidence type="ECO:0000256" key="1">
    <source>
        <dbReference type="SAM" id="SignalP"/>
    </source>
</evidence>
<dbReference type="AlphaFoldDB" id="A0A9P0MK92"/>
<keyword evidence="1" id="KW-0732">Signal</keyword>
<keyword evidence="3" id="KW-1185">Reference proteome</keyword>
<feature type="signal peptide" evidence="1">
    <location>
        <begin position="1"/>
        <end position="19"/>
    </location>
</feature>
<feature type="chain" id="PRO_5040314865" description="Neuropeptide" evidence="1">
    <location>
        <begin position="20"/>
        <end position="86"/>
    </location>
</feature>
<evidence type="ECO:0000313" key="3">
    <source>
        <dbReference type="Proteomes" id="UP001152798"/>
    </source>
</evidence>
<dbReference type="Proteomes" id="UP001152798">
    <property type="component" value="Chromosome 3"/>
</dbReference>
<evidence type="ECO:0008006" key="4">
    <source>
        <dbReference type="Google" id="ProtNLM"/>
    </source>
</evidence>
<reference evidence="2" key="1">
    <citation type="submission" date="2022-01" db="EMBL/GenBank/DDBJ databases">
        <authorList>
            <person name="King R."/>
        </authorList>
    </citation>
    <scope>NUCLEOTIDE SEQUENCE</scope>
</reference>